<name>E4KQ89_9LACT</name>
<evidence type="ECO:0000313" key="1">
    <source>
        <dbReference type="EMBL" id="EFR30894.1"/>
    </source>
</evidence>
<protein>
    <submittedName>
        <fullName evidence="1">Uncharacterized protein</fullName>
    </submittedName>
</protein>
<gene>
    <name evidence="1" type="ORF">HMPREF9257_1689</name>
</gene>
<dbReference type="AlphaFoldDB" id="E4KQ89"/>
<reference evidence="1 2" key="1">
    <citation type="submission" date="2010-10" db="EMBL/GenBank/DDBJ databases">
        <authorList>
            <person name="Durkin A.S."/>
            <person name="Madupu R."/>
            <person name="Torralba M."/>
            <person name="Gillis M."/>
            <person name="Methe B."/>
            <person name="Sutton G."/>
            <person name="Nelson K.E."/>
        </authorList>
    </citation>
    <scope>NUCLEOTIDE SEQUENCE [LARGE SCALE GENOMIC DNA]</scope>
    <source>
        <strain evidence="1 2">ACS-139-V-Col8</strain>
    </source>
</reference>
<proteinExistence type="predicted"/>
<keyword evidence="2" id="KW-1185">Reference proteome</keyword>
<dbReference type="Proteomes" id="UP000005990">
    <property type="component" value="Unassembled WGS sequence"/>
</dbReference>
<dbReference type="STRING" id="908337.HMPREF9257_1689"/>
<dbReference type="EMBL" id="AENN01000016">
    <property type="protein sequence ID" value="EFR30894.1"/>
    <property type="molecule type" value="Genomic_DNA"/>
</dbReference>
<sequence>MQKIFLLRTIKKFALLVPSLEGKKGGKICELIEISMD</sequence>
<organism evidence="1 2">
    <name type="scientific">Eremococcus coleocola ACS-139-V-Col8</name>
    <dbReference type="NCBI Taxonomy" id="908337"/>
    <lineage>
        <taxon>Bacteria</taxon>
        <taxon>Bacillati</taxon>
        <taxon>Bacillota</taxon>
        <taxon>Bacilli</taxon>
        <taxon>Lactobacillales</taxon>
        <taxon>Aerococcaceae</taxon>
        <taxon>Eremococcus</taxon>
    </lineage>
</organism>
<evidence type="ECO:0000313" key="2">
    <source>
        <dbReference type="Proteomes" id="UP000005990"/>
    </source>
</evidence>
<accession>E4KQ89</accession>
<comment type="caution">
    <text evidence="1">The sequence shown here is derived from an EMBL/GenBank/DDBJ whole genome shotgun (WGS) entry which is preliminary data.</text>
</comment>